<feature type="region of interest" description="Disordered" evidence="1">
    <location>
        <begin position="17"/>
        <end position="56"/>
    </location>
</feature>
<proteinExistence type="predicted"/>
<protein>
    <submittedName>
        <fullName evidence="2">Uncharacterized protein</fullName>
    </submittedName>
</protein>
<dbReference type="AlphaFoldDB" id="A0A9J5VXM6"/>
<organism evidence="2 3">
    <name type="scientific">Solanum commersonii</name>
    <name type="common">Commerson's wild potato</name>
    <name type="synonym">Commerson's nightshade</name>
    <dbReference type="NCBI Taxonomy" id="4109"/>
    <lineage>
        <taxon>Eukaryota</taxon>
        <taxon>Viridiplantae</taxon>
        <taxon>Streptophyta</taxon>
        <taxon>Embryophyta</taxon>
        <taxon>Tracheophyta</taxon>
        <taxon>Spermatophyta</taxon>
        <taxon>Magnoliopsida</taxon>
        <taxon>eudicotyledons</taxon>
        <taxon>Gunneridae</taxon>
        <taxon>Pentapetalae</taxon>
        <taxon>asterids</taxon>
        <taxon>lamiids</taxon>
        <taxon>Solanales</taxon>
        <taxon>Solanaceae</taxon>
        <taxon>Solanoideae</taxon>
        <taxon>Solaneae</taxon>
        <taxon>Solanum</taxon>
    </lineage>
</organism>
<accession>A0A9J5VXM6</accession>
<feature type="compositionally biased region" description="Acidic residues" evidence="1">
    <location>
        <begin position="34"/>
        <end position="47"/>
    </location>
</feature>
<evidence type="ECO:0000313" key="2">
    <source>
        <dbReference type="EMBL" id="KAG5567940.1"/>
    </source>
</evidence>
<evidence type="ECO:0000256" key="1">
    <source>
        <dbReference type="SAM" id="MobiDB-lite"/>
    </source>
</evidence>
<dbReference type="Proteomes" id="UP000824120">
    <property type="component" value="Unassembled WGS sequence"/>
</dbReference>
<name>A0A9J5VXM6_SOLCO</name>
<reference evidence="2" key="1">
    <citation type="submission" date="2020-09" db="EMBL/GenBank/DDBJ databases">
        <title>De no assembly of potato wild relative species, Solanum commersonii.</title>
        <authorList>
            <person name="Cho K."/>
        </authorList>
    </citation>
    <scope>NUCLEOTIDE SEQUENCE</scope>
    <source>
        <strain evidence="2">LZ3.2</strain>
        <tissue evidence="2">Leaf</tissue>
    </source>
</reference>
<dbReference type="EMBL" id="JACXVP010000335">
    <property type="protein sequence ID" value="KAG5567940.1"/>
    <property type="molecule type" value="Genomic_DNA"/>
</dbReference>
<gene>
    <name evidence="2" type="ORF">H5410_065048</name>
</gene>
<feature type="non-terminal residue" evidence="2">
    <location>
        <position position="197"/>
    </location>
</feature>
<comment type="caution">
    <text evidence="2">The sequence shown here is derived from an EMBL/GenBank/DDBJ whole genome shotgun (WGS) entry which is preliminary data.</text>
</comment>
<evidence type="ECO:0000313" key="3">
    <source>
        <dbReference type="Proteomes" id="UP000824120"/>
    </source>
</evidence>
<keyword evidence="3" id="KW-1185">Reference proteome</keyword>
<sequence length="197" mass="23024">GGKRTILAGVHSRLASEAPQTVEPARNLVHREELDEEVEINEEDDETPTPTSPGLELPNKMKFPLYLLFKDHMRVKRSLVWKFLVQNEEKLPRLLAQNNLLALDDIERAIEMEYPYRKFYGSWRSDDTDDWMDDYLELESSTNNDFDLYFNAREKIRHEEGQLQAQYYYGGKSIVRDVLAIQASSSLTSKPLVWRDL</sequence>